<dbReference type="AlphaFoldDB" id="A0A372M7G3"/>
<evidence type="ECO:0000313" key="2">
    <source>
        <dbReference type="Proteomes" id="UP000263094"/>
    </source>
</evidence>
<dbReference type="Proteomes" id="UP000263094">
    <property type="component" value="Unassembled WGS sequence"/>
</dbReference>
<dbReference type="InterPro" id="IPR036890">
    <property type="entry name" value="HATPase_C_sf"/>
</dbReference>
<reference evidence="1 2" key="1">
    <citation type="submission" date="2018-08" db="EMBL/GenBank/DDBJ databases">
        <title>Isolation, diversity and antifungal activity of Actinobacteria from wheat.</title>
        <authorList>
            <person name="Han C."/>
        </authorList>
    </citation>
    <scope>NUCLEOTIDE SEQUENCE [LARGE SCALE GENOMIC DNA]</scope>
    <source>
        <strain evidence="1 2">NEAU-YY421</strain>
    </source>
</reference>
<sequence>MTPAPSSGQLPSGLGPFAYSLTLPAAPPSAGVARAAIRTTLDAHGLTSLLFPAVLLVSELVVAATHFTPSPDIYVSLRYREEACAADVDPPGPGTLRLIAYDGHPPHTSPHLGALCDARRRTALRVLAAVVEACHGTWGFGASPEPGGGTRTWATISNSGPAATW</sequence>
<accession>A0A372M7G3</accession>
<keyword evidence="1" id="KW-0067">ATP-binding</keyword>
<name>A0A372M7G3_9ACTN</name>
<dbReference type="GO" id="GO:0005524">
    <property type="term" value="F:ATP binding"/>
    <property type="evidence" value="ECO:0007669"/>
    <property type="project" value="UniProtKB-KW"/>
</dbReference>
<proteinExistence type="predicted"/>
<comment type="caution">
    <text evidence="1">The sequence shown here is derived from an EMBL/GenBank/DDBJ whole genome shotgun (WGS) entry which is preliminary data.</text>
</comment>
<gene>
    <name evidence="1" type="ORF">DY218_09650</name>
</gene>
<organism evidence="1 2">
    <name type="scientific">Streptomyces triticagri</name>
    <dbReference type="NCBI Taxonomy" id="2293568"/>
    <lineage>
        <taxon>Bacteria</taxon>
        <taxon>Bacillati</taxon>
        <taxon>Actinomycetota</taxon>
        <taxon>Actinomycetes</taxon>
        <taxon>Kitasatosporales</taxon>
        <taxon>Streptomycetaceae</taxon>
        <taxon>Streptomyces</taxon>
    </lineage>
</organism>
<dbReference type="Gene3D" id="3.30.565.10">
    <property type="entry name" value="Histidine kinase-like ATPase, C-terminal domain"/>
    <property type="match status" value="1"/>
</dbReference>
<protein>
    <submittedName>
        <fullName evidence="1">ATP-binding protein</fullName>
    </submittedName>
</protein>
<keyword evidence="1" id="KW-0547">Nucleotide-binding</keyword>
<evidence type="ECO:0000313" key="1">
    <source>
        <dbReference type="EMBL" id="RFU86898.1"/>
    </source>
</evidence>
<dbReference type="EMBL" id="QUAK01000051">
    <property type="protein sequence ID" value="RFU86898.1"/>
    <property type="molecule type" value="Genomic_DNA"/>
</dbReference>
<keyword evidence="2" id="KW-1185">Reference proteome</keyword>